<protein>
    <submittedName>
        <fullName evidence="3">Aldehyde dehydrogenase family protein</fullName>
    </submittedName>
</protein>
<dbReference type="Proteomes" id="UP001165378">
    <property type="component" value="Unassembled WGS sequence"/>
</dbReference>
<evidence type="ECO:0000313" key="3">
    <source>
        <dbReference type="EMBL" id="MCF2531882.1"/>
    </source>
</evidence>
<keyword evidence="1" id="KW-0560">Oxidoreductase</keyword>
<gene>
    <name evidence="3" type="ORF">LZ495_32345</name>
</gene>
<comment type="caution">
    <text evidence="3">The sequence shown here is derived from an EMBL/GenBank/DDBJ whole genome shotgun (WGS) entry which is preliminary data.</text>
</comment>
<dbReference type="SUPFAM" id="SSF53720">
    <property type="entry name" value="ALDH-like"/>
    <property type="match status" value="1"/>
</dbReference>
<feature type="domain" description="Aldehyde dehydrogenase" evidence="2">
    <location>
        <begin position="17"/>
        <end position="470"/>
    </location>
</feature>
<reference evidence="3" key="1">
    <citation type="submission" date="2022-01" db="EMBL/GenBank/DDBJ databases">
        <title>Genome-Based Taxonomic Classification of the Phylum Actinobacteria.</title>
        <authorList>
            <person name="Gao Y."/>
        </authorList>
    </citation>
    <scope>NUCLEOTIDE SEQUENCE</scope>
    <source>
        <strain evidence="3">KLBMP 8922</strain>
    </source>
</reference>
<dbReference type="PROSITE" id="PS00070">
    <property type="entry name" value="ALDEHYDE_DEHYDR_CYS"/>
    <property type="match status" value="1"/>
</dbReference>
<dbReference type="InterPro" id="IPR016160">
    <property type="entry name" value="Ald_DH_CS_CYS"/>
</dbReference>
<evidence type="ECO:0000313" key="4">
    <source>
        <dbReference type="Proteomes" id="UP001165378"/>
    </source>
</evidence>
<evidence type="ECO:0000259" key="2">
    <source>
        <dbReference type="Pfam" id="PF00171"/>
    </source>
</evidence>
<dbReference type="EMBL" id="JAKFHA010000027">
    <property type="protein sequence ID" value="MCF2531882.1"/>
    <property type="molecule type" value="Genomic_DNA"/>
</dbReference>
<organism evidence="3 4">
    <name type="scientific">Yinghuangia soli</name>
    <dbReference type="NCBI Taxonomy" id="2908204"/>
    <lineage>
        <taxon>Bacteria</taxon>
        <taxon>Bacillati</taxon>
        <taxon>Actinomycetota</taxon>
        <taxon>Actinomycetes</taxon>
        <taxon>Kitasatosporales</taxon>
        <taxon>Streptomycetaceae</taxon>
        <taxon>Yinghuangia</taxon>
    </lineage>
</organism>
<evidence type="ECO:0000256" key="1">
    <source>
        <dbReference type="ARBA" id="ARBA00023002"/>
    </source>
</evidence>
<dbReference type="GO" id="GO:0016620">
    <property type="term" value="F:oxidoreductase activity, acting on the aldehyde or oxo group of donors, NAD or NADP as acceptor"/>
    <property type="evidence" value="ECO:0007669"/>
    <property type="project" value="InterPro"/>
</dbReference>
<dbReference type="InterPro" id="IPR016163">
    <property type="entry name" value="Ald_DH_C"/>
</dbReference>
<keyword evidence="4" id="KW-1185">Reference proteome</keyword>
<dbReference type="AlphaFoldDB" id="A0AA41Q814"/>
<dbReference type="InterPro" id="IPR016162">
    <property type="entry name" value="Ald_DH_N"/>
</dbReference>
<dbReference type="Gene3D" id="3.40.605.10">
    <property type="entry name" value="Aldehyde Dehydrogenase, Chain A, domain 1"/>
    <property type="match status" value="1"/>
</dbReference>
<sequence>MTAQPSTAVPSDADDLLVSHNPAAPDDIVAAVRSATPDEVAGAAARARGAHRTWTGMGAAARSAALNLAADRPAEAPGGRAALISREVGKPIAEARAEVGRAVAIWRYYAQQVFDPVGAVHEPASGPGLLLTRRRAHGVAGLITPWNFPLAIPVWKAAPALAAGNAVLLKPSPDAVGCAQRLAALLEGVLPPGLFTVLPGGAATGGALVDAADVVSFTGSTAVGTEVVRAATARGIPVQAEMGGHNAALVLPDADPKTTAAQLAAAAFGFAGQKCTATKRIIVVGDPAPLREALIEATTALRVGDPADAATHVGPVIGVRARDAVLAAAESAVAAGGTRLAGGTAAEAEHAGDGDGWFVAPQLLEGVPEDHMLAREEVFGPIAVLFSVPDLDAALALAAAVRHGLVTSVHTRDLDAALAVVDRVDTGLVKVNAPSTGVDFHMPFGGDKESSHGPREQGKAAMDFYTKSCTVSLVPAGGL</sequence>
<accession>A0AA41Q814</accession>
<dbReference type="RefSeq" id="WP_235056527.1">
    <property type="nucleotide sequence ID" value="NZ_JAKFHA010000027.1"/>
</dbReference>
<dbReference type="Pfam" id="PF00171">
    <property type="entry name" value="Aldedh"/>
    <property type="match status" value="1"/>
</dbReference>
<dbReference type="InterPro" id="IPR015590">
    <property type="entry name" value="Aldehyde_DH_dom"/>
</dbReference>
<dbReference type="InterPro" id="IPR016161">
    <property type="entry name" value="Ald_DH/histidinol_DH"/>
</dbReference>
<dbReference type="Gene3D" id="3.40.309.10">
    <property type="entry name" value="Aldehyde Dehydrogenase, Chain A, domain 2"/>
    <property type="match status" value="1"/>
</dbReference>
<dbReference type="PANTHER" id="PTHR11699">
    <property type="entry name" value="ALDEHYDE DEHYDROGENASE-RELATED"/>
    <property type="match status" value="1"/>
</dbReference>
<proteinExistence type="predicted"/>
<name>A0AA41Q814_9ACTN</name>